<dbReference type="EMBL" id="JAGRQC010000001">
    <property type="protein sequence ID" value="MBR0552109.1"/>
    <property type="molecule type" value="Genomic_DNA"/>
</dbReference>
<accession>A0A8T4IIH2</accession>
<dbReference type="Pfam" id="PF01370">
    <property type="entry name" value="Epimerase"/>
    <property type="match status" value="1"/>
</dbReference>
<dbReference type="InterPro" id="IPR001509">
    <property type="entry name" value="Epimerase_deHydtase"/>
</dbReference>
<dbReference type="InterPro" id="IPR050177">
    <property type="entry name" value="Lipid_A_modif_metabolic_enz"/>
</dbReference>
<dbReference type="RefSeq" id="WP_284053358.1">
    <property type="nucleotide sequence ID" value="NZ_JAGRQC010000001.1"/>
</dbReference>
<evidence type="ECO:0000259" key="2">
    <source>
        <dbReference type="Pfam" id="PF01370"/>
    </source>
</evidence>
<evidence type="ECO:0000256" key="1">
    <source>
        <dbReference type="SAM" id="MobiDB-lite"/>
    </source>
</evidence>
<dbReference type="PANTHER" id="PTHR43245:SF13">
    <property type="entry name" value="UDP-D-APIOSE_UDP-D-XYLOSE SYNTHASE 2"/>
    <property type="match status" value="1"/>
</dbReference>
<protein>
    <submittedName>
        <fullName evidence="3">NAD-dependent epimerase/dehydratase</fullName>
    </submittedName>
</protein>
<organism evidence="3 4">
    <name type="scientific">Stakelama marina</name>
    <dbReference type="NCBI Taxonomy" id="2826939"/>
    <lineage>
        <taxon>Bacteria</taxon>
        <taxon>Pseudomonadati</taxon>
        <taxon>Pseudomonadota</taxon>
        <taxon>Alphaproteobacteria</taxon>
        <taxon>Sphingomonadales</taxon>
        <taxon>Sphingomonadaceae</taxon>
        <taxon>Stakelama</taxon>
    </lineage>
</organism>
<feature type="compositionally biased region" description="Polar residues" evidence="1">
    <location>
        <begin position="303"/>
        <end position="323"/>
    </location>
</feature>
<dbReference type="InterPro" id="IPR036291">
    <property type="entry name" value="NAD(P)-bd_dom_sf"/>
</dbReference>
<comment type="caution">
    <text evidence="3">The sequence shown here is derived from an EMBL/GenBank/DDBJ whole genome shotgun (WGS) entry which is preliminary data.</text>
</comment>
<sequence>MASLGREIGRIAVTGASGFIGRRLVRHLESNGCTVSPWSRPQTDLLDARSVARAIERDQPDTIFHLAATGVSASQAHDATVIGCDVAMVANLIAAAPSGTRILLAGSMSEYGRAGRLIETDRCMPSTAYGIAKLASGRYALAYGPKYGLDIAVLRLFGVYGPGEAPNRLFTALIEALDAGRPVDLSDGTQRRDFVHVDDVCATMMHLAGIVDLGSDPVINIGTGQSVCIRDVATWIADSVGAPHDLLRFGARPRSPGDEALLEANVARLTRLAGSVPPQRLSRGLSSNLLREGADSYLPLPNRSGSFSRNQATVSATPSSKDT</sequence>
<dbReference type="AlphaFoldDB" id="A0A8T4IIH2"/>
<gene>
    <name evidence="3" type="ORF">J7S20_06300</name>
</gene>
<dbReference type="SUPFAM" id="SSF51735">
    <property type="entry name" value="NAD(P)-binding Rossmann-fold domains"/>
    <property type="match status" value="1"/>
</dbReference>
<feature type="domain" description="NAD-dependent epimerase/dehydratase" evidence="2">
    <location>
        <begin position="11"/>
        <end position="222"/>
    </location>
</feature>
<evidence type="ECO:0000313" key="4">
    <source>
        <dbReference type="Proteomes" id="UP000676996"/>
    </source>
</evidence>
<reference evidence="3" key="1">
    <citation type="submission" date="2021-04" db="EMBL/GenBank/DDBJ databases">
        <title>Ouciella asimina sp. nov., isolated from the surface seawater in the hydrothermal field of Okinawa Trough.</title>
        <authorList>
            <person name="Shuang W."/>
        </authorList>
    </citation>
    <scope>NUCLEOTIDE SEQUENCE</scope>
    <source>
        <strain evidence="3">LXI357</strain>
    </source>
</reference>
<proteinExistence type="predicted"/>
<feature type="region of interest" description="Disordered" evidence="1">
    <location>
        <begin position="300"/>
        <end position="323"/>
    </location>
</feature>
<dbReference type="Gene3D" id="3.40.50.720">
    <property type="entry name" value="NAD(P)-binding Rossmann-like Domain"/>
    <property type="match status" value="1"/>
</dbReference>
<name>A0A8T4IIH2_9SPHN</name>
<evidence type="ECO:0000313" key="3">
    <source>
        <dbReference type="EMBL" id="MBR0552109.1"/>
    </source>
</evidence>
<dbReference type="PANTHER" id="PTHR43245">
    <property type="entry name" value="BIFUNCTIONAL POLYMYXIN RESISTANCE PROTEIN ARNA"/>
    <property type="match status" value="1"/>
</dbReference>
<dbReference type="Proteomes" id="UP000676996">
    <property type="component" value="Unassembled WGS sequence"/>
</dbReference>
<keyword evidence="4" id="KW-1185">Reference proteome</keyword>